<dbReference type="RefSeq" id="WP_265049297.1">
    <property type="nucleotide sequence ID" value="NZ_CP100390.1"/>
</dbReference>
<evidence type="ECO:0000256" key="1">
    <source>
        <dbReference type="SAM" id="Phobius"/>
    </source>
</evidence>
<keyword evidence="1" id="KW-0472">Membrane</keyword>
<reference evidence="3" key="1">
    <citation type="submission" date="2022-06" db="EMBL/GenBank/DDBJ databases">
        <title>Alkalimarinus sp. nov., isolated from gut of a Alitta virens.</title>
        <authorList>
            <person name="Yang A.I."/>
            <person name="Shin N.-R."/>
        </authorList>
    </citation>
    <scope>NUCLEOTIDE SEQUENCE</scope>
    <source>
        <strain evidence="3">A2M4</strain>
    </source>
</reference>
<dbReference type="InterPro" id="IPR032389">
    <property type="entry name" value="GspB_C"/>
</dbReference>
<keyword evidence="1" id="KW-0812">Transmembrane</keyword>
<proteinExistence type="predicted"/>
<keyword evidence="4" id="KW-1185">Reference proteome</keyword>
<sequence length="326" mass="35958">MSYILDALKKSEEERHQGQLPNLGSNSTLIHMPKSKSSLWLWVIGALLVLNVCFVGFWVLTEKPVAKTPVEDSVSADVVGAIDHSDELDSTNSATNTSIESKTVANVNSNAVVIASNVQPLVHGSVSGVPHQQALTEQEMQPEPFRVQQQPSVVYTAVESPEVITPSSGYQRYRTEQERGVPQERVQEAPTIITPKGKSRPYTGPAYTAVVDETADENTAVNRHANAGQDTGGYTDKRPIVDLSSVPRVSEKPHEFQIKIPDMAFNSHIYTDTPSARRVMINNIYLREGQTFSGMKVEKIIEDGIILSIDGDPFKMGVLRDWYSPR</sequence>
<protein>
    <submittedName>
        <fullName evidence="3">General secretion pathway protein GspB</fullName>
    </submittedName>
</protein>
<feature type="domain" description="Type II secretion system protein GspB C-terminal" evidence="2">
    <location>
        <begin position="260"/>
        <end position="316"/>
    </location>
</feature>
<name>A0ABY6N6R0_9ALTE</name>
<dbReference type="Proteomes" id="UP001163739">
    <property type="component" value="Chromosome"/>
</dbReference>
<gene>
    <name evidence="3" type="ORF">NKI27_08830</name>
</gene>
<dbReference type="EMBL" id="CP100390">
    <property type="protein sequence ID" value="UZE97820.1"/>
    <property type="molecule type" value="Genomic_DNA"/>
</dbReference>
<evidence type="ECO:0000313" key="4">
    <source>
        <dbReference type="Proteomes" id="UP001163739"/>
    </source>
</evidence>
<feature type="transmembrane region" description="Helical" evidence="1">
    <location>
        <begin position="39"/>
        <end position="60"/>
    </location>
</feature>
<evidence type="ECO:0000313" key="3">
    <source>
        <dbReference type="EMBL" id="UZE97820.1"/>
    </source>
</evidence>
<keyword evidence="1" id="KW-1133">Transmembrane helix</keyword>
<dbReference type="Pfam" id="PF16537">
    <property type="entry name" value="T2SSB"/>
    <property type="match status" value="1"/>
</dbReference>
<organism evidence="3 4">
    <name type="scientific">Alkalimarinus alittae</name>
    <dbReference type="NCBI Taxonomy" id="2961619"/>
    <lineage>
        <taxon>Bacteria</taxon>
        <taxon>Pseudomonadati</taxon>
        <taxon>Pseudomonadota</taxon>
        <taxon>Gammaproteobacteria</taxon>
        <taxon>Alteromonadales</taxon>
        <taxon>Alteromonadaceae</taxon>
        <taxon>Alkalimarinus</taxon>
    </lineage>
</organism>
<evidence type="ECO:0000259" key="2">
    <source>
        <dbReference type="Pfam" id="PF16537"/>
    </source>
</evidence>
<accession>A0ABY6N6R0</accession>